<sequence>MMLVWICGLPLCNSDTPEDLPYIIGSYAVLTIPFMGTTQEQLVSLLVIASMSSNLTDDEYYSSLQSIRCIYGPHDLGRSGKLQLEGLLVSLVADGKQGATVESQCAVDALAEATQTTLSFNLVYARTETNVYNRGAEAVGFSDTVDPQEATSLVQSFLRHAPQVGFFMNTSLFLDSVSNSLFHV</sequence>
<name>A0A1C7MNQ1_GRIFR</name>
<protein>
    <submittedName>
        <fullName evidence="1">Uncharacterized protein</fullName>
    </submittedName>
</protein>
<accession>A0A1C7MNQ1</accession>
<reference evidence="1 2" key="1">
    <citation type="submission" date="2016-03" db="EMBL/GenBank/DDBJ databases">
        <title>Whole genome sequencing of Grifola frondosa 9006-11.</title>
        <authorList>
            <person name="Min B."/>
            <person name="Park H."/>
            <person name="Kim J.-G."/>
            <person name="Cho H."/>
            <person name="Oh Y.-L."/>
            <person name="Kong W.-S."/>
            <person name="Choi I.-G."/>
        </authorList>
    </citation>
    <scope>NUCLEOTIDE SEQUENCE [LARGE SCALE GENOMIC DNA]</scope>
    <source>
        <strain evidence="1 2">9006-11</strain>
    </source>
</reference>
<evidence type="ECO:0000313" key="2">
    <source>
        <dbReference type="Proteomes" id="UP000092993"/>
    </source>
</evidence>
<proteinExistence type="predicted"/>
<organism evidence="1 2">
    <name type="scientific">Grifola frondosa</name>
    <name type="common">Maitake</name>
    <name type="synonym">Polyporus frondosus</name>
    <dbReference type="NCBI Taxonomy" id="5627"/>
    <lineage>
        <taxon>Eukaryota</taxon>
        <taxon>Fungi</taxon>
        <taxon>Dikarya</taxon>
        <taxon>Basidiomycota</taxon>
        <taxon>Agaricomycotina</taxon>
        <taxon>Agaricomycetes</taxon>
        <taxon>Polyporales</taxon>
        <taxon>Grifolaceae</taxon>
        <taxon>Grifola</taxon>
    </lineage>
</organism>
<evidence type="ECO:0000313" key="1">
    <source>
        <dbReference type="EMBL" id="OBZ78438.1"/>
    </source>
</evidence>
<gene>
    <name evidence="1" type="ORF">A0H81_02002</name>
</gene>
<dbReference type="Proteomes" id="UP000092993">
    <property type="component" value="Unassembled WGS sequence"/>
</dbReference>
<comment type="caution">
    <text evidence="1">The sequence shown here is derived from an EMBL/GenBank/DDBJ whole genome shotgun (WGS) entry which is preliminary data.</text>
</comment>
<dbReference type="EMBL" id="LUGG01000002">
    <property type="protein sequence ID" value="OBZ78438.1"/>
    <property type="molecule type" value="Genomic_DNA"/>
</dbReference>
<dbReference type="AlphaFoldDB" id="A0A1C7MNQ1"/>
<keyword evidence="2" id="KW-1185">Reference proteome</keyword>